<feature type="domain" description="N,N-dimethylformamidase beta subunit-like C-terminal" evidence="2">
    <location>
        <begin position="62"/>
        <end position="511"/>
    </location>
</feature>
<proteinExistence type="predicted"/>
<evidence type="ECO:0000256" key="1">
    <source>
        <dbReference type="SAM" id="MobiDB-lite"/>
    </source>
</evidence>
<sequence length="539" mass="59168">MTSAPRYAWSIPGFPIERPSGDPQQPEIWCYTDEFAYSPGDPIDLHVHTTADTYDVSVMLDGARPREVFRAEGLPGQAHETPDDAYAVGCRWPVALTIETDGWESGFYLIVVGMERDGRRYEGEHFAVVRRAADAEPAPIALVLTTSTLLAYNDWGGANHYRGLGDDPYTDIPTPLSAVQRPVARGMLRKPDTAPRSANPHTPEPGELPRHPAYEWAMVHGFSRHHADAFWATYERHFVVWAQEHGYRLDYLTQHDLHHDPSALDGYRCVVFVGHDEYWSREMRDVVDAYVDGGGRVARFGGNFVWQVRIEDDGHTQACYKDPALDPLRDSDPTLVTTAWDAPGLQRPPGSTFGLSGLSGCYIRYGSAASRASGGFTIYRPNHWSLADTDLGYGDVFGAAPVCVAAFEVDGADFTMHRGLPVATGSDGAPDNLEIVAMAPATRGEIDRWGGTVPLGAPVAEWGGLVEAMFGQDVPDRFQGENYGSGMIASFTRGDGEVFCAGSTEWVNGLRLRDPYTEAITHTVLRRYAGRPAGEGDDQ</sequence>
<dbReference type="AlphaFoldDB" id="A0A849HRI4"/>
<gene>
    <name evidence="3" type="ORF">HJG52_14500</name>
</gene>
<evidence type="ECO:0000259" key="2">
    <source>
        <dbReference type="Pfam" id="PF20254"/>
    </source>
</evidence>
<dbReference type="Proteomes" id="UP000588586">
    <property type="component" value="Unassembled WGS sequence"/>
</dbReference>
<organism evidence="3 4">
    <name type="scientific">Knoellia koreensis</name>
    <dbReference type="NCBI Taxonomy" id="2730921"/>
    <lineage>
        <taxon>Bacteria</taxon>
        <taxon>Bacillati</taxon>
        <taxon>Actinomycetota</taxon>
        <taxon>Actinomycetes</taxon>
        <taxon>Micrococcales</taxon>
        <taxon>Intrasporangiaceae</taxon>
        <taxon>Knoellia</taxon>
    </lineage>
</organism>
<name>A0A849HRI4_9MICO</name>
<evidence type="ECO:0000313" key="3">
    <source>
        <dbReference type="EMBL" id="NNM47207.1"/>
    </source>
</evidence>
<reference evidence="3 4" key="1">
    <citation type="submission" date="2020-04" db="EMBL/GenBank/DDBJ databases">
        <title>Knoellia sp. isolate from air conditioner.</title>
        <authorList>
            <person name="Chea S."/>
            <person name="Kim D.-U."/>
        </authorList>
    </citation>
    <scope>NUCLEOTIDE SEQUENCE [LARGE SCALE GENOMIC DNA]</scope>
    <source>
        <strain evidence="3 4">DB2414S</strain>
    </source>
</reference>
<dbReference type="InterPro" id="IPR029062">
    <property type="entry name" value="Class_I_gatase-like"/>
</dbReference>
<dbReference type="SUPFAM" id="SSF52317">
    <property type="entry name" value="Class I glutamine amidotransferase-like"/>
    <property type="match status" value="1"/>
</dbReference>
<protein>
    <recommendedName>
        <fullName evidence="2">N,N-dimethylformamidase beta subunit-like C-terminal domain-containing protein</fullName>
    </recommendedName>
</protein>
<comment type="caution">
    <text evidence="3">The sequence shown here is derived from an EMBL/GenBank/DDBJ whole genome shotgun (WGS) entry which is preliminary data.</text>
</comment>
<feature type="region of interest" description="Disordered" evidence="1">
    <location>
        <begin position="188"/>
        <end position="209"/>
    </location>
</feature>
<dbReference type="Pfam" id="PF20254">
    <property type="entry name" value="DMFA2_C"/>
    <property type="match status" value="1"/>
</dbReference>
<accession>A0A849HRI4</accession>
<dbReference type="InterPro" id="IPR046540">
    <property type="entry name" value="DMFA2_C"/>
</dbReference>
<dbReference type="EMBL" id="JABEPQ010000003">
    <property type="protein sequence ID" value="NNM47207.1"/>
    <property type="molecule type" value="Genomic_DNA"/>
</dbReference>
<keyword evidence="4" id="KW-1185">Reference proteome</keyword>
<dbReference type="RefSeq" id="WP_171244334.1">
    <property type="nucleotide sequence ID" value="NZ_JABEPQ010000003.1"/>
</dbReference>
<evidence type="ECO:0000313" key="4">
    <source>
        <dbReference type="Proteomes" id="UP000588586"/>
    </source>
</evidence>